<keyword evidence="2" id="KW-1185">Reference proteome</keyword>
<protein>
    <submittedName>
        <fullName evidence="1">Uncharacterized protein</fullName>
    </submittedName>
</protein>
<proteinExistence type="predicted"/>
<dbReference type="AlphaFoldDB" id="A0A8S9WMP5"/>
<accession>A0A8S9WMP5</accession>
<name>A0A8S9WMP5_APOLU</name>
<organism evidence="1 2">
    <name type="scientific">Apolygus lucorum</name>
    <name type="common">Small green plant bug</name>
    <name type="synonym">Lygocoris lucorum</name>
    <dbReference type="NCBI Taxonomy" id="248454"/>
    <lineage>
        <taxon>Eukaryota</taxon>
        <taxon>Metazoa</taxon>
        <taxon>Ecdysozoa</taxon>
        <taxon>Arthropoda</taxon>
        <taxon>Hexapoda</taxon>
        <taxon>Insecta</taxon>
        <taxon>Pterygota</taxon>
        <taxon>Neoptera</taxon>
        <taxon>Paraneoptera</taxon>
        <taxon>Hemiptera</taxon>
        <taxon>Heteroptera</taxon>
        <taxon>Panheteroptera</taxon>
        <taxon>Cimicomorpha</taxon>
        <taxon>Miridae</taxon>
        <taxon>Mirini</taxon>
        <taxon>Apolygus</taxon>
    </lineage>
</organism>
<dbReference type="EMBL" id="WIXP02000016">
    <property type="protein sequence ID" value="KAF6198017.1"/>
    <property type="molecule type" value="Genomic_DNA"/>
</dbReference>
<comment type="caution">
    <text evidence="1">The sequence shown here is derived from an EMBL/GenBank/DDBJ whole genome shotgun (WGS) entry which is preliminary data.</text>
</comment>
<evidence type="ECO:0000313" key="1">
    <source>
        <dbReference type="EMBL" id="KAF6198017.1"/>
    </source>
</evidence>
<dbReference type="Proteomes" id="UP000466442">
    <property type="component" value="Linkage Group LG16"/>
</dbReference>
<gene>
    <name evidence="1" type="ORF">GE061_007762</name>
</gene>
<evidence type="ECO:0000313" key="2">
    <source>
        <dbReference type="Proteomes" id="UP000466442"/>
    </source>
</evidence>
<sequence length="116" mass="13649">MNAENYVDNYRQQELEEKPWQRAEEQEVGEEPDFEAIRKYVNHVAYLYDKTRYLLASLKNTIHSDLSNAVDDLGRNMDVAVNRKISFIRPFLKSLMRANSRSLLGNMMKRIKHSQG</sequence>
<reference evidence="1" key="1">
    <citation type="journal article" date="2021" name="Mol. Ecol. Resour.">
        <title>Apolygus lucorum genome provides insights into omnivorousness and mesophyll feeding.</title>
        <authorList>
            <person name="Liu Y."/>
            <person name="Liu H."/>
            <person name="Wang H."/>
            <person name="Huang T."/>
            <person name="Liu B."/>
            <person name="Yang B."/>
            <person name="Yin L."/>
            <person name="Li B."/>
            <person name="Zhang Y."/>
            <person name="Zhang S."/>
            <person name="Jiang F."/>
            <person name="Zhang X."/>
            <person name="Ren Y."/>
            <person name="Wang B."/>
            <person name="Wang S."/>
            <person name="Lu Y."/>
            <person name="Wu K."/>
            <person name="Fan W."/>
            <person name="Wang G."/>
        </authorList>
    </citation>
    <scope>NUCLEOTIDE SEQUENCE</scope>
    <source>
        <strain evidence="1">12Hb</strain>
    </source>
</reference>